<dbReference type="EMBL" id="KF279413">
    <property type="protein sequence ID" value="AGU92171.1"/>
    <property type="molecule type" value="Genomic_DNA"/>
</dbReference>
<sequence length="289" mass="31206">MSSGINWDGGGIPDAAHLRTLPDGTIISWLRVPGDRTSEAVAFVRREVSNESGFPQVDVWISPGGWDPQTIESAGVTFPAHVVRFGEFNPEHYLGAELPLLSELASGVLDHGGTWAREKALECASRVNTGRGGPAAITLAMASEFQDYLEADDEEPGTEIVQVTVDVTVHPYGEVRVRYSDGRVDELSVDQWEGPKPVRNAPVMEQAPSLGELAEQLRALAAVGVTRAALMYAVNQVWHESSPPVGMPGTVGEAIGNLRSALDVHADITTLRSHAAHLLHVIDLWRNQK</sequence>
<evidence type="ECO:0000313" key="2">
    <source>
        <dbReference type="Proteomes" id="UP000016710"/>
    </source>
</evidence>
<protein>
    <submittedName>
        <fullName evidence="1">Uncharacterized protein</fullName>
    </submittedName>
</protein>
<evidence type="ECO:0000313" key="1">
    <source>
        <dbReference type="EMBL" id="AGU92171.1"/>
    </source>
</evidence>
<reference evidence="1 2" key="1">
    <citation type="submission" date="2013-06" db="EMBL/GenBank/DDBJ databases">
        <authorList>
            <person name="Gardner A.V."/>
            <person name="Merrill C.A."/>
            <person name="Sargent C.J."/>
            <person name="Fisher J.N."/>
            <person name="Lunt B.L."/>
            <person name="Merrill B.D."/>
            <person name="Burnett S.H."/>
            <person name="Grose J.H."/>
            <person name="Breakwell D.P."/>
        </authorList>
    </citation>
    <scope>NUCLEOTIDE SEQUENCE [LARGE SCALE GENOMIC DNA]</scope>
</reference>
<proteinExistence type="predicted"/>
<gene>
    <name evidence="1" type="ORF">BANE2_55</name>
</gene>
<dbReference type="Proteomes" id="UP000016710">
    <property type="component" value="Segment"/>
</dbReference>
<organism evidence="1 2">
    <name type="scientific">Mycobacterium phage Bane2</name>
    <dbReference type="NCBI Taxonomy" id="1354509"/>
    <lineage>
        <taxon>Viruses</taxon>
        <taxon>Duplodnaviria</taxon>
        <taxon>Heunggongvirae</taxon>
        <taxon>Uroviricota</taxon>
        <taxon>Caudoviricetes</taxon>
        <taxon>Bclasvirinae</taxon>
        <taxon>Coopervirus</taxon>
        <taxon>Coopervirus bane1</taxon>
    </lineage>
</organism>
<accession>T2A7Y0</accession>
<name>T2A7Y0_9CAUD</name>